<dbReference type="PANTHER" id="PTHR47974:SF9">
    <property type="entry name" value="RECEPTOR-LIKE SERINE_THREONINE-PROTEIN KINASE"/>
    <property type="match status" value="1"/>
</dbReference>
<dbReference type="CDD" id="cd14066">
    <property type="entry name" value="STKc_IRAK"/>
    <property type="match status" value="1"/>
</dbReference>
<dbReference type="PROSITE" id="PS50927">
    <property type="entry name" value="BULB_LECTIN"/>
    <property type="match status" value="2"/>
</dbReference>
<dbReference type="Proteomes" id="UP000694918">
    <property type="component" value="Unplaced"/>
</dbReference>
<keyword evidence="7" id="KW-0732">Signal</keyword>
<evidence type="ECO:0000259" key="25">
    <source>
        <dbReference type="PROSITE" id="PS50927"/>
    </source>
</evidence>
<dbReference type="EC" id="2.7.11.1" evidence="20"/>
<dbReference type="Gene3D" id="2.90.10.10">
    <property type="entry name" value="Bulb-type lectin domain"/>
    <property type="match status" value="2"/>
</dbReference>
<dbReference type="Pfam" id="PF01453">
    <property type="entry name" value="B_lectin"/>
    <property type="match status" value="1"/>
</dbReference>
<keyword evidence="3 20" id="KW-0723">Serine/threonine-protein kinase</keyword>
<evidence type="ECO:0000256" key="13">
    <source>
        <dbReference type="ARBA" id="ARBA00022989"/>
    </source>
</evidence>
<dbReference type="PANTHER" id="PTHR47974">
    <property type="entry name" value="OS07G0415500 PROTEIN"/>
    <property type="match status" value="1"/>
</dbReference>
<dbReference type="InterPro" id="IPR001480">
    <property type="entry name" value="Bulb-type_lectin_dom"/>
</dbReference>
<reference evidence="27" key="1">
    <citation type="submission" date="2025-08" db="UniProtKB">
        <authorList>
            <consortium name="RefSeq"/>
        </authorList>
    </citation>
    <scope>IDENTIFICATION</scope>
</reference>
<dbReference type="InterPro" id="IPR008271">
    <property type="entry name" value="Ser/Thr_kinase_AS"/>
</dbReference>
<evidence type="ECO:0000256" key="20">
    <source>
        <dbReference type="PIRNR" id="PIRNR000641"/>
    </source>
</evidence>
<dbReference type="GO" id="GO:0030246">
    <property type="term" value="F:carbohydrate binding"/>
    <property type="evidence" value="ECO:0007669"/>
    <property type="project" value="UniProtKB-KW"/>
</dbReference>
<dbReference type="PROSITE" id="PS50011">
    <property type="entry name" value="PROTEIN_KINASE_DOM"/>
    <property type="match status" value="1"/>
</dbReference>
<dbReference type="InterPro" id="IPR000858">
    <property type="entry name" value="S_locus_glycoprot_dom"/>
</dbReference>
<keyword evidence="6 23" id="KW-0812">Transmembrane</keyword>
<comment type="subcellular location">
    <subcellularLocation>
        <location evidence="1">Cell membrane</location>
        <topology evidence="1">Single-pass type I membrane protein</topology>
    </subcellularLocation>
</comment>
<feature type="transmembrane region" description="Helical" evidence="23">
    <location>
        <begin position="54"/>
        <end position="77"/>
    </location>
</feature>
<dbReference type="PROSITE" id="PS00107">
    <property type="entry name" value="PROTEIN_KINASE_ATP"/>
    <property type="match status" value="1"/>
</dbReference>
<evidence type="ECO:0000256" key="8">
    <source>
        <dbReference type="ARBA" id="ARBA00022734"/>
    </source>
</evidence>
<keyword evidence="4" id="KW-0245">EGF-like domain</keyword>
<dbReference type="PIRSF" id="PIRSF000641">
    <property type="entry name" value="SRK"/>
    <property type="match status" value="1"/>
</dbReference>
<evidence type="ECO:0000259" key="24">
    <source>
        <dbReference type="PROSITE" id="PS50011"/>
    </source>
</evidence>
<keyword evidence="9" id="KW-0677">Repeat</keyword>
<dbReference type="InterPro" id="IPR017441">
    <property type="entry name" value="Protein_kinase_ATP_BS"/>
</dbReference>
<dbReference type="SUPFAM" id="SSF51110">
    <property type="entry name" value="alpha-D-mannose-specific plant lectins"/>
    <property type="match status" value="1"/>
</dbReference>
<protein>
    <recommendedName>
        <fullName evidence="20">Receptor-like serine/threonine-protein kinase</fullName>
        <ecNumber evidence="20">2.7.11.1</ecNumber>
    </recommendedName>
</protein>
<evidence type="ECO:0000256" key="12">
    <source>
        <dbReference type="ARBA" id="ARBA00022840"/>
    </source>
</evidence>
<accession>A0AAJ6T1Y0</accession>
<keyword evidence="8" id="KW-0430">Lectin</keyword>
<gene>
    <name evidence="27" type="primary">LOC105109475</name>
</gene>
<evidence type="ECO:0000256" key="17">
    <source>
        <dbReference type="ARBA" id="ARBA00023180"/>
    </source>
</evidence>
<evidence type="ECO:0000256" key="14">
    <source>
        <dbReference type="ARBA" id="ARBA00023136"/>
    </source>
</evidence>
<evidence type="ECO:0000256" key="2">
    <source>
        <dbReference type="ARBA" id="ARBA00022475"/>
    </source>
</evidence>
<keyword evidence="2" id="KW-1003">Cell membrane</keyword>
<evidence type="ECO:0000256" key="22">
    <source>
        <dbReference type="SAM" id="MobiDB-lite"/>
    </source>
</evidence>
<evidence type="ECO:0000256" key="3">
    <source>
        <dbReference type="ARBA" id="ARBA00022527"/>
    </source>
</evidence>
<dbReference type="PROSITE" id="PS00108">
    <property type="entry name" value="PROTEIN_KINASE_ST"/>
    <property type="match status" value="1"/>
</dbReference>
<keyword evidence="5 20" id="KW-0808">Transferase</keyword>
<dbReference type="FunFam" id="1.10.510.10:FF:000384">
    <property type="entry name" value="G-type lectin S-receptor-like serine/threonine-protein kinase"/>
    <property type="match status" value="1"/>
</dbReference>
<evidence type="ECO:0000256" key="9">
    <source>
        <dbReference type="ARBA" id="ARBA00022737"/>
    </source>
</evidence>
<keyword evidence="17" id="KW-0325">Glycoprotein</keyword>
<evidence type="ECO:0000256" key="21">
    <source>
        <dbReference type="PROSITE-ProRule" id="PRU10141"/>
    </source>
</evidence>
<evidence type="ECO:0000256" key="23">
    <source>
        <dbReference type="SAM" id="Phobius"/>
    </source>
</evidence>
<keyword evidence="10 20" id="KW-0547">Nucleotide-binding</keyword>
<dbReference type="AlphaFoldDB" id="A0AAJ6T1Y0"/>
<feature type="compositionally biased region" description="Low complexity" evidence="22">
    <location>
        <begin position="827"/>
        <end position="841"/>
    </location>
</feature>
<comment type="catalytic activity">
    <reaction evidence="19 20">
        <text>L-seryl-[protein] + ATP = O-phospho-L-seryl-[protein] + ADP + H(+)</text>
        <dbReference type="Rhea" id="RHEA:17989"/>
        <dbReference type="Rhea" id="RHEA-COMP:9863"/>
        <dbReference type="Rhea" id="RHEA-COMP:11604"/>
        <dbReference type="ChEBI" id="CHEBI:15378"/>
        <dbReference type="ChEBI" id="CHEBI:29999"/>
        <dbReference type="ChEBI" id="CHEBI:30616"/>
        <dbReference type="ChEBI" id="CHEBI:83421"/>
        <dbReference type="ChEBI" id="CHEBI:456216"/>
        <dbReference type="EC" id="2.7.11.1"/>
    </reaction>
</comment>
<evidence type="ECO:0000256" key="19">
    <source>
        <dbReference type="ARBA" id="ARBA00048679"/>
    </source>
</evidence>
<dbReference type="SMART" id="SM00220">
    <property type="entry name" value="S_TKc"/>
    <property type="match status" value="1"/>
</dbReference>
<keyword evidence="26" id="KW-1185">Reference proteome</keyword>
<dbReference type="FunFam" id="2.90.10.10:FF:000025">
    <property type="entry name" value="G-type lectin S-receptor-like serine/threonine-protein kinase"/>
    <property type="match status" value="1"/>
</dbReference>
<dbReference type="GO" id="GO:0004674">
    <property type="term" value="F:protein serine/threonine kinase activity"/>
    <property type="evidence" value="ECO:0007669"/>
    <property type="project" value="UniProtKB-KW"/>
</dbReference>
<keyword evidence="15" id="KW-1015">Disulfide bond</keyword>
<keyword evidence="12 20" id="KW-0067">ATP-binding</keyword>
<dbReference type="FunFam" id="2.90.10.10:FF:000016">
    <property type="entry name" value="G-type lectin S-receptor-like serine/threonine-protein kinase"/>
    <property type="match status" value="1"/>
</dbReference>
<dbReference type="Pfam" id="PF00069">
    <property type="entry name" value="Pkinase"/>
    <property type="match status" value="1"/>
</dbReference>
<keyword evidence="11 20" id="KW-0418">Kinase</keyword>
<evidence type="ECO:0000313" key="27">
    <source>
        <dbReference type="RefSeq" id="XP_011002500.1"/>
    </source>
</evidence>
<proteinExistence type="inferred from homology"/>
<evidence type="ECO:0000256" key="16">
    <source>
        <dbReference type="ARBA" id="ARBA00023170"/>
    </source>
</evidence>
<feature type="transmembrane region" description="Helical" evidence="23">
    <location>
        <begin position="477"/>
        <end position="500"/>
    </location>
</feature>
<dbReference type="Gene3D" id="1.10.510.10">
    <property type="entry name" value="Transferase(Phosphotransferase) domain 1"/>
    <property type="match status" value="1"/>
</dbReference>
<evidence type="ECO:0000256" key="1">
    <source>
        <dbReference type="ARBA" id="ARBA00004251"/>
    </source>
</evidence>
<evidence type="ECO:0000313" key="26">
    <source>
        <dbReference type="Proteomes" id="UP000694918"/>
    </source>
</evidence>
<name>A0AAJ6T1Y0_POPEU</name>
<evidence type="ECO:0000256" key="4">
    <source>
        <dbReference type="ARBA" id="ARBA00022536"/>
    </source>
</evidence>
<keyword evidence="13 23" id="KW-1133">Transmembrane helix</keyword>
<comment type="similarity">
    <text evidence="20">Belongs to the protein kinase superfamily. Ser/Thr protein kinase family.</text>
</comment>
<dbReference type="FunFam" id="3.30.200.20:FF:000059">
    <property type="entry name" value="S-receptor-like serine/threonine-protein kinase"/>
    <property type="match status" value="1"/>
</dbReference>
<evidence type="ECO:0000256" key="11">
    <source>
        <dbReference type="ARBA" id="ARBA00022777"/>
    </source>
</evidence>
<dbReference type="GeneID" id="105109475"/>
<keyword evidence="14 23" id="KW-0472">Membrane</keyword>
<feature type="domain" description="Bulb-type lectin" evidence="25">
    <location>
        <begin position="200"/>
        <end position="317"/>
    </location>
</feature>
<dbReference type="GO" id="GO:0048544">
    <property type="term" value="P:recognition of pollen"/>
    <property type="evidence" value="ECO:0007669"/>
    <property type="project" value="InterPro"/>
</dbReference>
<feature type="transmembrane region" description="Helical" evidence="23">
    <location>
        <begin position="97"/>
        <end position="123"/>
    </location>
</feature>
<evidence type="ECO:0000256" key="18">
    <source>
        <dbReference type="ARBA" id="ARBA00047899"/>
    </source>
</evidence>
<dbReference type="SUPFAM" id="SSF56112">
    <property type="entry name" value="Protein kinase-like (PK-like)"/>
    <property type="match status" value="1"/>
</dbReference>
<dbReference type="InterPro" id="IPR011009">
    <property type="entry name" value="Kinase-like_dom_sf"/>
</dbReference>
<feature type="domain" description="Bulb-type lectin" evidence="25">
    <location>
        <begin position="67"/>
        <end position="198"/>
    </location>
</feature>
<dbReference type="GO" id="GO:0005524">
    <property type="term" value="F:ATP binding"/>
    <property type="evidence" value="ECO:0007669"/>
    <property type="project" value="UniProtKB-UniRule"/>
</dbReference>
<sequence length="892" mass="98349">MHESQSNGEKKQLNATSEYEQINIMRKGTNFKIFSTSRNQQTIQSKKEGKKMNLLHSLLLLLPLLLFITTTSTATIPPGSSLYASDTSRTWSSPNNTFFLGFTQVGPTSYTVSISYAAGVAIWTTDGVVSGTASAAVVDSGGVFQFLRNGNLRLVNGSGATVWTSNTAKLGVTSASLDDTGNLVLAANNFAVWSSFENPTDTLVPSQNLTVNQTLRSGVYSFRLLSNGNITLTWNDSVVYWNQGLSSLSALNVTSPTLRLQPNGILTLSDASLRRSVNVAFGNDYGEGADVMRFLKFSDGNLRMYSGGTTTMTWAVLADQCQVYGYCGNMGICSYIESSSSPICKCPSLNFEAVDVNDRRKGCKRKVEVEDCVGNVTMLELKQTKFFTFQAQQIVSIGITACRVNCLSSTSCFASTSFSDTNVWCYMKNTPDFVSGYQGPVLLSTSYVKVCGPVQPNPLPLQQQSGGDKKRWKLRDWVVGVVVVITILVMAALAGLFWWFCCKTSPKFGGVWAQYTVLEYASGAPVQFSYKDLHRWTKRFKDKLGAGGFGAVYRGVLANRTVVAVKQLEGIEQGEKQFRMEVATISNTHHLNLVRLIGFCSEGRHRLLVYEFMKNGSLDHFLFRIEDQSEKFLNWKNRFNIALGTARGITYLHEECRDCIVHCDIKPENILLDENFNAKVSDFGLAKLISTKDQRYRSLTSIRGTRGYLAPEWLANLPITSKSDVYSYGMVLLEIVSGRRNFEVSAEINEKKFSEWAYGEFEKGNVAAIVDKRLADQGVDMEQVMRAVQVSFWCIQEHPSQRPTMGKVVQMLEGIIEIAMPPAPKALTEGSSCGTSTSLSSKDGAHSTYEASAPPPSSSSSFQTTGISPFISERIMEKKSSSLLGSFQTRSR</sequence>
<evidence type="ECO:0000256" key="15">
    <source>
        <dbReference type="ARBA" id="ARBA00023157"/>
    </source>
</evidence>
<dbReference type="InterPro" id="IPR036426">
    <property type="entry name" value="Bulb-type_lectin_dom_sf"/>
</dbReference>
<dbReference type="GO" id="GO:0005886">
    <property type="term" value="C:plasma membrane"/>
    <property type="evidence" value="ECO:0007669"/>
    <property type="project" value="UniProtKB-SubCell"/>
</dbReference>
<evidence type="ECO:0000256" key="5">
    <source>
        <dbReference type="ARBA" id="ARBA00022679"/>
    </source>
</evidence>
<evidence type="ECO:0000256" key="10">
    <source>
        <dbReference type="ARBA" id="ARBA00022741"/>
    </source>
</evidence>
<feature type="domain" description="Protein kinase" evidence="24">
    <location>
        <begin position="538"/>
        <end position="816"/>
    </location>
</feature>
<dbReference type="KEGG" id="peu:105109475"/>
<comment type="catalytic activity">
    <reaction evidence="18 20">
        <text>L-threonyl-[protein] + ATP = O-phospho-L-threonyl-[protein] + ADP + H(+)</text>
        <dbReference type="Rhea" id="RHEA:46608"/>
        <dbReference type="Rhea" id="RHEA-COMP:11060"/>
        <dbReference type="Rhea" id="RHEA-COMP:11605"/>
        <dbReference type="ChEBI" id="CHEBI:15378"/>
        <dbReference type="ChEBI" id="CHEBI:30013"/>
        <dbReference type="ChEBI" id="CHEBI:30616"/>
        <dbReference type="ChEBI" id="CHEBI:61977"/>
        <dbReference type="ChEBI" id="CHEBI:456216"/>
        <dbReference type="EC" id="2.7.11.1"/>
    </reaction>
</comment>
<dbReference type="SMART" id="SM00108">
    <property type="entry name" value="B_lectin"/>
    <property type="match status" value="1"/>
</dbReference>
<feature type="region of interest" description="Disordered" evidence="22">
    <location>
        <begin position="826"/>
        <end position="866"/>
    </location>
</feature>
<dbReference type="InterPro" id="IPR024171">
    <property type="entry name" value="SRK-like_kinase"/>
</dbReference>
<feature type="binding site" evidence="21">
    <location>
        <position position="566"/>
    </location>
    <ligand>
        <name>ATP</name>
        <dbReference type="ChEBI" id="CHEBI:30616"/>
    </ligand>
</feature>
<dbReference type="Pfam" id="PF00954">
    <property type="entry name" value="S_locus_glycop"/>
    <property type="match status" value="1"/>
</dbReference>
<evidence type="ECO:0000256" key="6">
    <source>
        <dbReference type="ARBA" id="ARBA00022692"/>
    </source>
</evidence>
<dbReference type="RefSeq" id="XP_011002500.1">
    <property type="nucleotide sequence ID" value="XM_011004198.1"/>
</dbReference>
<dbReference type="InterPro" id="IPR000719">
    <property type="entry name" value="Prot_kinase_dom"/>
</dbReference>
<evidence type="ECO:0000256" key="7">
    <source>
        <dbReference type="ARBA" id="ARBA00022729"/>
    </source>
</evidence>
<keyword evidence="16" id="KW-0675">Receptor</keyword>
<organism evidence="26 27">
    <name type="scientific">Populus euphratica</name>
    <name type="common">Euphrates poplar</name>
    <dbReference type="NCBI Taxonomy" id="75702"/>
    <lineage>
        <taxon>Eukaryota</taxon>
        <taxon>Viridiplantae</taxon>
        <taxon>Streptophyta</taxon>
        <taxon>Embryophyta</taxon>
        <taxon>Tracheophyta</taxon>
        <taxon>Spermatophyta</taxon>
        <taxon>Magnoliopsida</taxon>
        <taxon>eudicotyledons</taxon>
        <taxon>Gunneridae</taxon>
        <taxon>Pentapetalae</taxon>
        <taxon>rosids</taxon>
        <taxon>fabids</taxon>
        <taxon>Malpighiales</taxon>
        <taxon>Salicaceae</taxon>
        <taxon>Saliceae</taxon>
        <taxon>Populus</taxon>
    </lineage>
</organism>
<dbReference type="Gene3D" id="3.30.200.20">
    <property type="entry name" value="Phosphorylase Kinase, domain 1"/>
    <property type="match status" value="1"/>
</dbReference>